<accession>A0AAE3VGW2</accession>
<dbReference type="InterPro" id="IPR004223">
    <property type="entry name" value="VitB12-dep_Met_synth_activ_dom"/>
</dbReference>
<dbReference type="Proteomes" id="UP001238163">
    <property type="component" value="Unassembled WGS sequence"/>
</dbReference>
<evidence type="ECO:0000313" key="3">
    <source>
        <dbReference type="Proteomes" id="UP001238163"/>
    </source>
</evidence>
<gene>
    <name evidence="2" type="ORF">J3R75_002170</name>
</gene>
<proteinExistence type="predicted"/>
<evidence type="ECO:0000313" key="2">
    <source>
        <dbReference type="EMBL" id="MDQ0290063.1"/>
    </source>
</evidence>
<keyword evidence="3" id="KW-1185">Reference proteome</keyword>
<dbReference type="SUPFAM" id="SSF56507">
    <property type="entry name" value="Methionine synthase activation domain-like"/>
    <property type="match status" value="1"/>
</dbReference>
<sequence>MNQAGTISPAGGVDAAHVLDRIPFTIDVASIARRVHLPGTPEDNPEDWRDLAALVARFQAIGRPKALLRLAAVTSHDANGVGIDGQHYFASSTLAQRLVDQHRVWLFCATCGQEVAPLAEGLDVFQQLWFEELKMALLTAASQAVQDTIKRAYAVKRLASMAPGSGDAQLWPIQELQTLFAALAGQAQTALGVELTDSMLMLPNKTVAGVYFASDAAFATCELCHRDGCPNRRQPFNQDLWAKTFPGQ</sequence>
<dbReference type="EMBL" id="JAUSVL010000001">
    <property type="protein sequence ID" value="MDQ0290063.1"/>
    <property type="molecule type" value="Genomic_DNA"/>
</dbReference>
<evidence type="ECO:0000259" key="1">
    <source>
        <dbReference type="Pfam" id="PF02965"/>
    </source>
</evidence>
<dbReference type="AlphaFoldDB" id="A0AAE3VGW2"/>
<protein>
    <recommendedName>
        <fullName evidence="1">AdoMet activation domain-containing protein</fullName>
    </recommendedName>
</protein>
<dbReference type="Gene3D" id="3.40.109.40">
    <property type="match status" value="1"/>
</dbReference>
<reference evidence="2" key="1">
    <citation type="submission" date="2023-07" db="EMBL/GenBank/DDBJ databases">
        <title>Genomic Encyclopedia of Type Strains, Phase IV (KMG-IV): sequencing the most valuable type-strain genomes for metagenomic binning, comparative biology and taxonomic classification.</title>
        <authorList>
            <person name="Goeker M."/>
        </authorList>
    </citation>
    <scope>NUCLEOTIDE SEQUENCE</scope>
    <source>
        <strain evidence="2">DSM 24202</strain>
    </source>
</reference>
<name>A0AAE3VGW2_9BACT</name>
<comment type="caution">
    <text evidence="2">The sequence shown here is derived from an EMBL/GenBank/DDBJ whole genome shotgun (WGS) entry which is preliminary data.</text>
</comment>
<dbReference type="GO" id="GO:0008705">
    <property type="term" value="F:methionine synthase activity"/>
    <property type="evidence" value="ECO:0007669"/>
    <property type="project" value="InterPro"/>
</dbReference>
<dbReference type="RefSeq" id="WP_307261486.1">
    <property type="nucleotide sequence ID" value="NZ_JAUSVL010000001.1"/>
</dbReference>
<dbReference type="InterPro" id="IPR037010">
    <property type="entry name" value="VitB12-dep_Met_synth_activ_sf"/>
</dbReference>
<feature type="domain" description="AdoMet activation" evidence="1">
    <location>
        <begin position="146"/>
        <end position="217"/>
    </location>
</feature>
<organism evidence="2 3">
    <name type="scientific">Oligosphaera ethanolica</name>
    <dbReference type="NCBI Taxonomy" id="760260"/>
    <lineage>
        <taxon>Bacteria</taxon>
        <taxon>Pseudomonadati</taxon>
        <taxon>Lentisphaerota</taxon>
        <taxon>Oligosphaeria</taxon>
        <taxon>Oligosphaerales</taxon>
        <taxon>Oligosphaeraceae</taxon>
        <taxon>Oligosphaera</taxon>
    </lineage>
</organism>
<dbReference type="Pfam" id="PF02965">
    <property type="entry name" value="Met_synt_B12"/>
    <property type="match status" value="1"/>
</dbReference>